<dbReference type="NCBIfam" id="TIGR04256">
    <property type="entry name" value="GxxExxY"/>
    <property type="match status" value="1"/>
</dbReference>
<dbReference type="EMBL" id="JAKLTR010000005">
    <property type="protein sequence ID" value="MCG2614499.1"/>
    <property type="molecule type" value="Genomic_DNA"/>
</dbReference>
<organism evidence="1 2">
    <name type="scientific">Terrimonas ginsenosidimutans</name>
    <dbReference type="NCBI Taxonomy" id="2908004"/>
    <lineage>
        <taxon>Bacteria</taxon>
        <taxon>Pseudomonadati</taxon>
        <taxon>Bacteroidota</taxon>
        <taxon>Chitinophagia</taxon>
        <taxon>Chitinophagales</taxon>
        <taxon>Chitinophagaceae</taxon>
        <taxon>Terrimonas</taxon>
    </lineage>
</organism>
<sequence>MGRNSKLLYEEEYYKIVGLCIRVHNKLGCRHKEFIYQDALEVELIKNSIPYEREKVIPIFYDGVKLKHSFRADFLIYGCIVLEIKAIRSVSIADFKQTLNYIKSTDIELAILINFGTDQLSHQRIISSNK</sequence>
<reference evidence="1" key="1">
    <citation type="submission" date="2022-01" db="EMBL/GenBank/DDBJ databases">
        <authorList>
            <person name="Jo J.-H."/>
            <person name="Im W.-T."/>
        </authorList>
    </citation>
    <scope>NUCLEOTIDE SEQUENCE</scope>
    <source>
        <strain evidence="1">NA20</strain>
    </source>
</reference>
<dbReference type="Pfam" id="PF13366">
    <property type="entry name" value="PDDEXK_3"/>
    <property type="match status" value="1"/>
</dbReference>
<proteinExistence type="predicted"/>
<protein>
    <submittedName>
        <fullName evidence="1">GxxExxY protein</fullName>
    </submittedName>
</protein>
<evidence type="ECO:0000313" key="2">
    <source>
        <dbReference type="Proteomes" id="UP001165367"/>
    </source>
</evidence>
<dbReference type="RefSeq" id="WP_237870970.1">
    <property type="nucleotide sequence ID" value="NZ_JAKLTR010000005.1"/>
</dbReference>
<comment type="caution">
    <text evidence="1">The sequence shown here is derived from an EMBL/GenBank/DDBJ whole genome shotgun (WGS) entry which is preliminary data.</text>
</comment>
<dbReference type="Proteomes" id="UP001165367">
    <property type="component" value="Unassembled WGS sequence"/>
</dbReference>
<evidence type="ECO:0000313" key="1">
    <source>
        <dbReference type="EMBL" id="MCG2614499.1"/>
    </source>
</evidence>
<name>A0ABS9KQ95_9BACT</name>
<dbReference type="InterPro" id="IPR026350">
    <property type="entry name" value="GxxExxY"/>
</dbReference>
<keyword evidence="2" id="KW-1185">Reference proteome</keyword>
<accession>A0ABS9KQ95</accession>
<gene>
    <name evidence="1" type="ORF">LZZ85_09415</name>
</gene>